<name>K9B218_9STAP</name>
<dbReference type="InterPro" id="IPR003439">
    <property type="entry name" value="ABC_transporter-like_ATP-bd"/>
</dbReference>
<dbReference type="Gene3D" id="3.40.50.300">
    <property type="entry name" value="P-loop containing nucleotide triphosphate hydrolases"/>
    <property type="match status" value="1"/>
</dbReference>
<dbReference type="PROSITE" id="PS50893">
    <property type="entry name" value="ABC_TRANSPORTER_2"/>
    <property type="match status" value="1"/>
</dbReference>
<evidence type="ECO:0000256" key="2">
    <source>
        <dbReference type="ARBA" id="ARBA00022741"/>
    </source>
</evidence>
<dbReference type="EMBL" id="AMSQ01000009">
    <property type="protein sequence ID" value="EKU47800.1"/>
    <property type="molecule type" value="Genomic_DNA"/>
</dbReference>
<dbReference type="Pfam" id="PF00005">
    <property type="entry name" value="ABC_tran"/>
    <property type="match status" value="1"/>
</dbReference>
<evidence type="ECO:0000313" key="5">
    <source>
        <dbReference type="EMBL" id="EKU47800.1"/>
    </source>
</evidence>
<dbReference type="GO" id="GO:0016887">
    <property type="term" value="F:ATP hydrolysis activity"/>
    <property type="evidence" value="ECO:0007669"/>
    <property type="project" value="InterPro"/>
</dbReference>
<accession>K9B218</accession>
<keyword evidence="3 5" id="KW-0067">ATP-binding</keyword>
<dbReference type="SUPFAM" id="SSF52540">
    <property type="entry name" value="P-loop containing nucleoside triphosphate hydrolases"/>
    <property type="match status" value="1"/>
</dbReference>
<keyword evidence="1" id="KW-0813">Transport</keyword>
<dbReference type="InterPro" id="IPR017871">
    <property type="entry name" value="ABC_transporter-like_CS"/>
</dbReference>
<organism evidence="5 6">
    <name type="scientific">Staphylococcus massiliensis S46</name>
    <dbReference type="NCBI Taxonomy" id="1229783"/>
    <lineage>
        <taxon>Bacteria</taxon>
        <taxon>Bacillati</taxon>
        <taxon>Bacillota</taxon>
        <taxon>Bacilli</taxon>
        <taxon>Bacillales</taxon>
        <taxon>Staphylococcaceae</taxon>
        <taxon>Staphylococcus</taxon>
    </lineage>
</organism>
<reference evidence="5 6" key="1">
    <citation type="journal article" date="2013" name="Genome Announc.">
        <title>Genome Sequence of Staphylococcus massiliensis Strain S46, Isolated from the Surface of Healthy Human Skin.</title>
        <authorList>
            <person name="Srivastav R."/>
            <person name="Singh A."/>
            <person name="Jangir P.K."/>
            <person name="Kumari C."/>
            <person name="Muduli S."/>
            <person name="Sharma R."/>
        </authorList>
    </citation>
    <scope>NUCLEOTIDE SEQUENCE [LARGE SCALE GENOMIC DNA]</scope>
    <source>
        <strain evidence="5 6">S46</strain>
    </source>
</reference>
<dbReference type="AlphaFoldDB" id="K9B218"/>
<evidence type="ECO:0000256" key="1">
    <source>
        <dbReference type="ARBA" id="ARBA00022448"/>
    </source>
</evidence>
<dbReference type="eggNOG" id="COG4619">
    <property type="taxonomic scope" value="Bacteria"/>
</dbReference>
<dbReference type="InterPro" id="IPR027417">
    <property type="entry name" value="P-loop_NTPase"/>
</dbReference>
<evidence type="ECO:0000259" key="4">
    <source>
        <dbReference type="PROSITE" id="PS50893"/>
    </source>
</evidence>
<dbReference type="GO" id="GO:0005524">
    <property type="term" value="F:ATP binding"/>
    <property type="evidence" value="ECO:0007669"/>
    <property type="project" value="UniProtKB-KW"/>
</dbReference>
<dbReference type="OrthoDB" id="9785080at2"/>
<protein>
    <submittedName>
        <fullName evidence="5">ABC transporter ATP-binding protein</fullName>
    </submittedName>
</protein>
<dbReference type="CDD" id="cd03228">
    <property type="entry name" value="ABCC_MRP_Like"/>
    <property type="match status" value="1"/>
</dbReference>
<dbReference type="PANTHER" id="PTHR43423">
    <property type="entry name" value="ABC TRANSPORTER I FAMILY MEMBER 17"/>
    <property type="match status" value="1"/>
</dbReference>
<keyword evidence="6" id="KW-1185">Reference proteome</keyword>
<feature type="domain" description="ABC transporter" evidence="4">
    <location>
        <begin position="2"/>
        <end position="214"/>
    </location>
</feature>
<dbReference type="PANTHER" id="PTHR43423:SF1">
    <property type="entry name" value="ABC TRANSPORTER I FAMILY MEMBER 17"/>
    <property type="match status" value="1"/>
</dbReference>
<gene>
    <name evidence="5" type="ORF">C273_07147</name>
</gene>
<dbReference type="STRING" id="1229783.C273_07147"/>
<comment type="caution">
    <text evidence="5">The sequence shown here is derived from an EMBL/GenBank/DDBJ whole genome shotgun (WGS) entry which is preliminary data.</text>
</comment>
<dbReference type="PATRIC" id="fig|1229783.3.peg.1442"/>
<evidence type="ECO:0000256" key="3">
    <source>
        <dbReference type="ARBA" id="ARBA00022840"/>
    </source>
</evidence>
<dbReference type="InterPro" id="IPR003593">
    <property type="entry name" value="AAA+_ATPase"/>
</dbReference>
<proteinExistence type="predicted"/>
<sequence>MLELKNVSYQTDQRKILKNINLTIEKGSSIAIVGPSGSGKSTLLRAISNLISVTSGEIYFKGKTYDQYQPEKLRQHVSYLPQAPSLFGETIKDNLIFPSIIRKESFNEDRAYGLLQKVGLGRYDLCDKVANLSGGEKQRITIARQLMYTPDVLLLDESTSALDEQNQINIEKHIFELNQKGVALLWITHDTNQSHRQFEKRITIDAGEITHEEVLK</sequence>
<dbReference type="SMART" id="SM00382">
    <property type="entry name" value="AAA"/>
    <property type="match status" value="1"/>
</dbReference>
<dbReference type="Proteomes" id="UP000009885">
    <property type="component" value="Unassembled WGS sequence"/>
</dbReference>
<dbReference type="RefSeq" id="WP_009383736.1">
    <property type="nucleotide sequence ID" value="NZ_AMSQ01000009.1"/>
</dbReference>
<keyword evidence="2" id="KW-0547">Nucleotide-binding</keyword>
<dbReference type="PROSITE" id="PS00211">
    <property type="entry name" value="ABC_TRANSPORTER_1"/>
    <property type="match status" value="1"/>
</dbReference>
<evidence type="ECO:0000313" key="6">
    <source>
        <dbReference type="Proteomes" id="UP000009885"/>
    </source>
</evidence>